<evidence type="ECO:0000256" key="2">
    <source>
        <dbReference type="ARBA" id="ARBA00022527"/>
    </source>
</evidence>
<sequence length="605" mass="68789">MAAPGPQPPNVPNARILNIHELDGYNALPTAEQRGYLLFAFDVISRAKSYRTKNDPTPRTQFERGKHSLKLIRKWNALTNDADGKGAWIPGWVAAEEAEEEEEEGVTEEEVEEEQQRAMREAADDERRREEIARPVQSSLPDYVSDDGGAMVDQQRGAVSQLVEDARRAAAIAQPMLENQPGEVGKDQEENQEPFSPTENETFAVRTALRGDEWQYVKALYVQDIQQGVSQARSPQKSVLLWVSCDKDTGKITDRVVVKRIDYSTKENAENEMYHEIGMHQLLETPCCENILKTRGSYWREETKVAMLYLTYAAGIDLERVINLHYEKADPIPEAFIWFVFDGLADALMSITTGVCPEKAADESLSEASTREWEPCYHLDIKPANIFLGERREPYYAYFTPLLSDFGLAVTESYMEEDKNGAHGPGTLGYQPPEQYTPITQAEKEDPRGYEISPKADIYSLGVTIWMLMQATRNPDDVWRAMDPKGDIFYWNDPERRTLPFDHPHRWAMYSKRLVRLVSDCLHMYPPDRVDNETLKRRTAEGFAWIQETYGTLEFSKQKWDDGLGLPWGFSVYFADDQFEEGTIPPAKRRKVDNGPAQGDAGGGA</sequence>
<dbReference type="EMBL" id="MU004194">
    <property type="protein sequence ID" value="KAF2491924.1"/>
    <property type="molecule type" value="Genomic_DNA"/>
</dbReference>
<accession>A0A6A6QIP4</accession>
<dbReference type="EC" id="2.7.11.1" evidence="1"/>
<evidence type="ECO:0000256" key="4">
    <source>
        <dbReference type="ARBA" id="ARBA00022741"/>
    </source>
</evidence>
<organism evidence="12 13">
    <name type="scientific">Lophium mytilinum</name>
    <dbReference type="NCBI Taxonomy" id="390894"/>
    <lineage>
        <taxon>Eukaryota</taxon>
        <taxon>Fungi</taxon>
        <taxon>Dikarya</taxon>
        <taxon>Ascomycota</taxon>
        <taxon>Pezizomycotina</taxon>
        <taxon>Dothideomycetes</taxon>
        <taxon>Pleosporomycetidae</taxon>
        <taxon>Mytilinidiales</taxon>
        <taxon>Mytilinidiaceae</taxon>
        <taxon>Lophium</taxon>
    </lineage>
</organism>
<dbReference type="GO" id="GO:0004674">
    <property type="term" value="F:protein serine/threonine kinase activity"/>
    <property type="evidence" value="ECO:0007669"/>
    <property type="project" value="UniProtKB-KW"/>
</dbReference>
<reference evidence="12" key="1">
    <citation type="journal article" date="2020" name="Stud. Mycol.">
        <title>101 Dothideomycetes genomes: a test case for predicting lifestyles and emergence of pathogens.</title>
        <authorList>
            <person name="Haridas S."/>
            <person name="Albert R."/>
            <person name="Binder M."/>
            <person name="Bloem J."/>
            <person name="Labutti K."/>
            <person name="Salamov A."/>
            <person name="Andreopoulos B."/>
            <person name="Baker S."/>
            <person name="Barry K."/>
            <person name="Bills G."/>
            <person name="Bluhm B."/>
            <person name="Cannon C."/>
            <person name="Castanera R."/>
            <person name="Culley D."/>
            <person name="Daum C."/>
            <person name="Ezra D."/>
            <person name="Gonzalez J."/>
            <person name="Henrissat B."/>
            <person name="Kuo A."/>
            <person name="Liang C."/>
            <person name="Lipzen A."/>
            <person name="Lutzoni F."/>
            <person name="Magnuson J."/>
            <person name="Mondo S."/>
            <person name="Nolan M."/>
            <person name="Ohm R."/>
            <person name="Pangilinan J."/>
            <person name="Park H.-J."/>
            <person name="Ramirez L."/>
            <person name="Alfaro M."/>
            <person name="Sun H."/>
            <person name="Tritt A."/>
            <person name="Yoshinaga Y."/>
            <person name="Zwiers L.-H."/>
            <person name="Turgeon B."/>
            <person name="Goodwin S."/>
            <person name="Spatafora J."/>
            <person name="Crous P."/>
            <person name="Grigoriev I."/>
        </authorList>
    </citation>
    <scope>NUCLEOTIDE SEQUENCE</scope>
    <source>
        <strain evidence="12">CBS 269.34</strain>
    </source>
</reference>
<keyword evidence="4" id="KW-0547">Nucleotide-binding</keyword>
<evidence type="ECO:0000256" key="6">
    <source>
        <dbReference type="ARBA" id="ARBA00022840"/>
    </source>
</evidence>
<dbReference type="InterPro" id="IPR008271">
    <property type="entry name" value="Ser/Thr_kinase_AS"/>
</dbReference>
<evidence type="ECO:0000256" key="5">
    <source>
        <dbReference type="ARBA" id="ARBA00022777"/>
    </source>
</evidence>
<dbReference type="Pfam" id="PF00069">
    <property type="entry name" value="Pkinase"/>
    <property type="match status" value="1"/>
</dbReference>
<dbReference type="PROSITE" id="PS00108">
    <property type="entry name" value="PROTEIN_KINASE_ST"/>
    <property type="match status" value="1"/>
</dbReference>
<protein>
    <recommendedName>
        <fullName evidence="1">non-specific serine/threonine protein kinase</fullName>
        <ecNumber evidence="1">2.7.11.1</ecNumber>
    </recommendedName>
</protein>
<evidence type="ECO:0000259" key="11">
    <source>
        <dbReference type="PROSITE" id="PS50011"/>
    </source>
</evidence>
<dbReference type="AlphaFoldDB" id="A0A6A6QIP4"/>
<dbReference type="PANTHER" id="PTHR43671">
    <property type="entry name" value="SERINE/THREONINE-PROTEIN KINASE NEK"/>
    <property type="match status" value="1"/>
</dbReference>
<keyword evidence="9" id="KW-0175">Coiled coil</keyword>
<keyword evidence="13" id="KW-1185">Reference proteome</keyword>
<keyword evidence="5 12" id="KW-0418">Kinase</keyword>
<dbReference type="GO" id="GO:0005634">
    <property type="term" value="C:nucleus"/>
    <property type="evidence" value="ECO:0007669"/>
    <property type="project" value="TreeGrafter"/>
</dbReference>
<feature type="coiled-coil region" evidence="9">
    <location>
        <begin position="95"/>
        <end position="128"/>
    </location>
</feature>
<dbReference type="Gene3D" id="1.10.510.10">
    <property type="entry name" value="Transferase(Phosphotransferase) domain 1"/>
    <property type="match status" value="1"/>
</dbReference>
<evidence type="ECO:0000313" key="13">
    <source>
        <dbReference type="Proteomes" id="UP000799750"/>
    </source>
</evidence>
<dbReference type="SUPFAM" id="SSF56112">
    <property type="entry name" value="Protein kinase-like (PK-like)"/>
    <property type="match status" value="1"/>
</dbReference>
<dbReference type="PANTHER" id="PTHR43671:SF98">
    <property type="entry name" value="SERINE_THREONINE-PROTEIN KINASE NEK11"/>
    <property type="match status" value="1"/>
</dbReference>
<comment type="catalytic activity">
    <reaction evidence="8">
        <text>L-seryl-[protein] + ATP = O-phospho-L-seryl-[protein] + ADP + H(+)</text>
        <dbReference type="Rhea" id="RHEA:17989"/>
        <dbReference type="Rhea" id="RHEA-COMP:9863"/>
        <dbReference type="Rhea" id="RHEA-COMP:11604"/>
        <dbReference type="ChEBI" id="CHEBI:15378"/>
        <dbReference type="ChEBI" id="CHEBI:29999"/>
        <dbReference type="ChEBI" id="CHEBI:30616"/>
        <dbReference type="ChEBI" id="CHEBI:83421"/>
        <dbReference type="ChEBI" id="CHEBI:456216"/>
        <dbReference type="EC" id="2.7.11.1"/>
    </reaction>
</comment>
<dbReference type="PROSITE" id="PS50011">
    <property type="entry name" value="PROTEIN_KINASE_DOM"/>
    <property type="match status" value="1"/>
</dbReference>
<evidence type="ECO:0000256" key="9">
    <source>
        <dbReference type="SAM" id="Coils"/>
    </source>
</evidence>
<keyword evidence="6" id="KW-0067">ATP-binding</keyword>
<dbReference type="OrthoDB" id="310217at2759"/>
<dbReference type="SMART" id="SM00220">
    <property type="entry name" value="S_TKc"/>
    <property type="match status" value="1"/>
</dbReference>
<evidence type="ECO:0000256" key="1">
    <source>
        <dbReference type="ARBA" id="ARBA00012513"/>
    </source>
</evidence>
<dbReference type="InterPro" id="IPR000719">
    <property type="entry name" value="Prot_kinase_dom"/>
</dbReference>
<gene>
    <name evidence="12" type="ORF">BU16DRAFT_593090</name>
</gene>
<evidence type="ECO:0000313" key="12">
    <source>
        <dbReference type="EMBL" id="KAF2491924.1"/>
    </source>
</evidence>
<keyword evidence="2" id="KW-0723">Serine/threonine-protein kinase</keyword>
<keyword evidence="3" id="KW-0808">Transferase</keyword>
<dbReference type="InterPro" id="IPR050660">
    <property type="entry name" value="NEK_Ser/Thr_kinase"/>
</dbReference>
<evidence type="ECO:0000256" key="7">
    <source>
        <dbReference type="ARBA" id="ARBA00047899"/>
    </source>
</evidence>
<dbReference type="InterPro" id="IPR011009">
    <property type="entry name" value="Kinase-like_dom_sf"/>
</dbReference>
<dbReference type="GO" id="GO:0005524">
    <property type="term" value="F:ATP binding"/>
    <property type="evidence" value="ECO:0007669"/>
    <property type="project" value="UniProtKB-KW"/>
</dbReference>
<name>A0A6A6QIP4_9PEZI</name>
<comment type="catalytic activity">
    <reaction evidence="7">
        <text>L-threonyl-[protein] + ATP = O-phospho-L-threonyl-[protein] + ADP + H(+)</text>
        <dbReference type="Rhea" id="RHEA:46608"/>
        <dbReference type="Rhea" id="RHEA-COMP:11060"/>
        <dbReference type="Rhea" id="RHEA-COMP:11605"/>
        <dbReference type="ChEBI" id="CHEBI:15378"/>
        <dbReference type="ChEBI" id="CHEBI:30013"/>
        <dbReference type="ChEBI" id="CHEBI:30616"/>
        <dbReference type="ChEBI" id="CHEBI:61977"/>
        <dbReference type="ChEBI" id="CHEBI:456216"/>
        <dbReference type="EC" id="2.7.11.1"/>
    </reaction>
</comment>
<dbReference type="CDD" id="cd00180">
    <property type="entry name" value="PKc"/>
    <property type="match status" value="1"/>
</dbReference>
<proteinExistence type="predicted"/>
<dbReference type="Proteomes" id="UP000799750">
    <property type="component" value="Unassembled WGS sequence"/>
</dbReference>
<evidence type="ECO:0000256" key="8">
    <source>
        <dbReference type="ARBA" id="ARBA00048679"/>
    </source>
</evidence>
<evidence type="ECO:0000256" key="10">
    <source>
        <dbReference type="SAM" id="MobiDB-lite"/>
    </source>
</evidence>
<evidence type="ECO:0000256" key="3">
    <source>
        <dbReference type="ARBA" id="ARBA00022679"/>
    </source>
</evidence>
<feature type="domain" description="Protein kinase" evidence="11">
    <location>
        <begin position="202"/>
        <end position="546"/>
    </location>
</feature>
<feature type="region of interest" description="Disordered" evidence="10">
    <location>
        <begin position="585"/>
        <end position="605"/>
    </location>
</feature>